<evidence type="ECO:0000256" key="4">
    <source>
        <dbReference type="SAM" id="MobiDB-lite"/>
    </source>
</evidence>
<keyword evidence="6" id="KW-1185">Reference proteome</keyword>
<protein>
    <recommendedName>
        <fullName evidence="7">5-formyltetrahydrofolate cyclo-ligase</fullName>
    </recommendedName>
</protein>
<dbReference type="Proteomes" id="UP000598174">
    <property type="component" value="Unassembled WGS sequence"/>
</dbReference>
<dbReference type="Pfam" id="PF01812">
    <property type="entry name" value="5-FTHF_cyc-lig"/>
    <property type="match status" value="1"/>
</dbReference>
<dbReference type="Gene3D" id="3.40.50.10420">
    <property type="entry name" value="NagB/RpiA/CoA transferase-like"/>
    <property type="match status" value="1"/>
</dbReference>
<sequence length="231" mass="23385">MIAAYVPIGTEPGGPDLPEVLAAHAPVLLPVLLPDGDLDWTRYTGPSSLAPAPRGLREPTGPRLGVAAIATAALILVPALAVDHRGHRLGKGGGSYDRALTRLPARVAAHPSPPVSSPPTSAPPPSRPPASVPPAAAPPASRPPASVPPAAAPPAAWPSPGAPPASAAAGFARSDISDLSVGWPARQLVVALLYDGELLDEVPGEPHDQPVDAVITPRGGFTLSRAVEWTK</sequence>
<reference evidence="5" key="1">
    <citation type="submission" date="2021-01" db="EMBL/GenBank/DDBJ databases">
        <title>Whole genome shotgun sequence of Actinoplanes ferrugineus NBRC 15555.</title>
        <authorList>
            <person name="Komaki H."/>
            <person name="Tamura T."/>
        </authorList>
    </citation>
    <scope>NUCLEOTIDE SEQUENCE</scope>
    <source>
        <strain evidence="5">NBRC 15555</strain>
    </source>
</reference>
<dbReference type="GO" id="GO:0035999">
    <property type="term" value="P:tetrahydrofolate interconversion"/>
    <property type="evidence" value="ECO:0007669"/>
    <property type="project" value="TreeGrafter"/>
</dbReference>
<organism evidence="5 6">
    <name type="scientific">Paractinoplanes ferrugineus</name>
    <dbReference type="NCBI Taxonomy" id="113564"/>
    <lineage>
        <taxon>Bacteria</taxon>
        <taxon>Bacillati</taxon>
        <taxon>Actinomycetota</taxon>
        <taxon>Actinomycetes</taxon>
        <taxon>Micromonosporales</taxon>
        <taxon>Micromonosporaceae</taxon>
        <taxon>Paractinoplanes</taxon>
    </lineage>
</organism>
<feature type="region of interest" description="Disordered" evidence="4">
    <location>
        <begin position="108"/>
        <end position="168"/>
    </location>
</feature>
<dbReference type="InterPro" id="IPR002698">
    <property type="entry name" value="FTHF_cligase"/>
</dbReference>
<accession>A0A919IUZ0</accession>
<evidence type="ECO:0000313" key="5">
    <source>
        <dbReference type="EMBL" id="GIE08532.1"/>
    </source>
</evidence>
<dbReference type="AlphaFoldDB" id="A0A919IUZ0"/>
<name>A0A919IUZ0_9ACTN</name>
<keyword evidence="2" id="KW-0547">Nucleotide-binding</keyword>
<dbReference type="GO" id="GO:0030272">
    <property type="term" value="F:5-formyltetrahydrofolate cyclo-ligase activity"/>
    <property type="evidence" value="ECO:0007669"/>
    <property type="project" value="TreeGrafter"/>
</dbReference>
<dbReference type="InterPro" id="IPR037171">
    <property type="entry name" value="NagB/RpiA_transferase-like"/>
</dbReference>
<evidence type="ECO:0000256" key="3">
    <source>
        <dbReference type="ARBA" id="ARBA00022840"/>
    </source>
</evidence>
<evidence type="ECO:0008006" key="7">
    <source>
        <dbReference type="Google" id="ProtNLM"/>
    </source>
</evidence>
<feature type="compositionally biased region" description="Pro residues" evidence="4">
    <location>
        <begin position="111"/>
        <end position="163"/>
    </location>
</feature>
<dbReference type="GO" id="GO:0005524">
    <property type="term" value="F:ATP binding"/>
    <property type="evidence" value="ECO:0007669"/>
    <property type="project" value="UniProtKB-KW"/>
</dbReference>
<dbReference type="GO" id="GO:0009396">
    <property type="term" value="P:folic acid-containing compound biosynthetic process"/>
    <property type="evidence" value="ECO:0007669"/>
    <property type="project" value="TreeGrafter"/>
</dbReference>
<dbReference type="PANTHER" id="PTHR23407:SF1">
    <property type="entry name" value="5-FORMYLTETRAHYDROFOLATE CYCLO-LIGASE"/>
    <property type="match status" value="1"/>
</dbReference>
<dbReference type="InterPro" id="IPR024185">
    <property type="entry name" value="FTHF_cligase-like_sf"/>
</dbReference>
<evidence type="ECO:0000313" key="6">
    <source>
        <dbReference type="Proteomes" id="UP000598174"/>
    </source>
</evidence>
<proteinExistence type="inferred from homology"/>
<evidence type="ECO:0000256" key="1">
    <source>
        <dbReference type="ARBA" id="ARBA00010638"/>
    </source>
</evidence>
<gene>
    <name evidence="5" type="ORF">Afe05nite_03720</name>
</gene>
<dbReference type="EMBL" id="BOMM01000001">
    <property type="protein sequence ID" value="GIE08532.1"/>
    <property type="molecule type" value="Genomic_DNA"/>
</dbReference>
<comment type="caution">
    <text evidence="5">The sequence shown here is derived from an EMBL/GenBank/DDBJ whole genome shotgun (WGS) entry which is preliminary data.</text>
</comment>
<evidence type="ECO:0000256" key="2">
    <source>
        <dbReference type="ARBA" id="ARBA00022741"/>
    </source>
</evidence>
<keyword evidence="3" id="KW-0067">ATP-binding</keyword>
<comment type="similarity">
    <text evidence="1">Belongs to the 5-formyltetrahydrofolate cyclo-ligase family.</text>
</comment>
<dbReference type="SUPFAM" id="SSF100950">
    <property type="entry name" value="NagB/RpiA/CoA transferase-like"/>
    <property type="match status" value="2"/>
</dbReference>
<dbReference type="PANTHER" id="PTHR23407">
    <property type="entry name" value="ATPASE INHIBITOR/5-FORMYLTETRAHYDROFOLATE CYCLO-LIGASE"/>
    <property type="match status" value="1"/>
</dbReference>